<feature type="compositionally biased region" description="Basic and acidic residues" evidence="1">
    <location>
        <begin position="340"/>
        <end position="349"/>
    </location>
</feature>
<sequence>MTTKGIDPQRFKKPHPQLNPPLPLLHYPKHPRIIISPLLDSGRLSVYSNSLHPQCAIIIKANCPARNSGESLDRPSMRRRSCVRREEQPAPVGARAVRGALGEVLPKFMRAAPDAQEPGAPTTDPPLEAEVQQHDPPQAKVSALIDAPEVDVSTRALRAVEQERTLMRMRAAAMRGKVGSHSRHAVTERLITEAKGVKGGLWSLSPRDKLLEQANELGWAVFLDSAIALVTPPSSGPSVAPSAMQDIALLTAAKHGCRSSSSECGEGEQNCFPSASSEVLFEYGCGRAASARKHQRHEALSPVQALAVTTGCSTGGRLIRCRVKSDPWPLRKGIAASRVSKPDAEKEQRTGLSQSPKYHSGKVEASGRREEKGCIQQEQRQTNQQEVREIQEAIMENQKPSVTVYSDLLSVDYCSSLEWCTGAVGKVTLKRRSSSQPKHNRIAVSCAGECPPHQRSIISRVTLITNTAWEQRVHFIFLMTEPPCLLSQPLPGRAQADPGRTKSSLRWSGATPHVPSSGPRAFAPIRPRGVSHKYLSGRYKQNGHNPARN</sequence>
<dbReference type="AlphaFoldDB" id="A0A553QAQ7"/>
<evidence type="ECO:0000313" key="2">
    <source>
        <dbReference type="EMBL" id="TRY87009.1"/>
    </source>
</evidence>
<feature type="region of interest" description="Disordered" evidence="1">
    <location>
        <begin position="333"/>
        <end position="382"/>
    </location>
</feature>
<keyword evidence="3" id="KW-1185">Reference proteome</keyword>
<dbReference type="Proteomes" id="UP000316079">
    <property type="component" value="Unassembled WGS sequence"/>
</dbReference>
<evidence type="ECO:0000313" key="3">
    <source>
        <dbReference type="Proteomes" id="UP000316079"/>
    </source>
</evidence>
<feature type="region of interest" description="Disordered" evidence="1">
    <location>
        <begin position="489"/>
        <end position="527"/>
    </location>
</feature>
<feature type="region of interest" description="Disordered" evidence="1">
    <location>
        <begin position="67"/>
        <end position="87"/>
    </location>
</feature>
<gene>
    <name evidence="2" type="ORF">DNTS_009118</name>
</gene>
<organism evidence="2 3">
    <name type="scientific">Danionella cerebrum</name>
    <dbReference type="NCBI Taxonomy" id="2873325"/>
    <lineage>
        <taxon>Eukaryota</taxon>
        <taxon>Metazoa</taxon>
        <taxon>Chordata</taxon>
        <taxon>Craniata</taxon>
        <taxon>Vertebrata</taxon>
        <taxon>Euteleostomi</taxon>
        <taxon>Actinopterygii</taxon>
        <taxon>Neopterygii</taxon>
        <taxon>Teleostei</taxon>
        <taxon>Ostariophysi</taxon>
        <taxon>Cypriniformes</taxon>
        <taxon>Danionidae</taxon>
        <taxon>Danioninae</taxon>
        <taxon>Danionella</taxon>
    </lineage>
</organism>
<comment type="caution">
    <text evidence="2">The sequence shown here is derived from an EMBL/GenBank/DDBJ whole genome shotgun (WGS) entry which is preliminary data.</text>
</comment>
<evidence type="ECO:0000256" key="1">
    <source>
        <dbReference type="SAM" id="MobiDB-lite"/>
    </source>
</evidence>
<name>A0A553QAQ7_9TELE</name>
<accession>A0A553QAQ7</accession>
<dbReference type="EMBL" id="SRMA01026163">
    <property type="protein sequence ID" value="TRY87009.1"/>
    <property type="molecule type" value="Genomic_DNA"/>
</dbReference>
<feature type="compositionally biased region" description="Basic and acidic residues" evidence="1">
    <location>
        <begin position="361"/>
        <end position="373"/>
    </location>
</feature>
<reference evidence="2 3" key="1">
    <citation type="journal article" date="2019" name="Sci. Data">
        <title>Hybrid genome assembly and annotation of Danionella translucida.</title>
        <authorList>
            <person name="Kadobianskyi M."/>
            <person name="Schulze L."/>
            <person name="Schuelke M."/>
            <person name="Judkewitz B."/>
        </authorList>
    </citation>
    <scope>NUCLEOTIDE SEQUENCE [LARGE SCALE GENOMIC DNA]</scope>
    <source>
        <strain evidence="2 3">Bolton</strain>
    </source>
</reference>
<feature type="region of interest" description="Disordered" evidence="1">
    <location>
        <begin position="1"/>
        <end position="20"/>
    </location>
</feature>
<protein>
    <submittedName>
        <fullName evidence="2">Uncharacterized protein</fullName>
    </submittedName>
</protein>
<proteinExistence type="predicted"/>